<dbReference type="Gene3D" id="3.40.50.720">
    <property type="entry name" value="NAD(P)-binding Rossmann-like Domain"/>
    <property type="match status" value="1"/>
</dbReference>
<organism evidence="2 3">
    <name type="scientific">Kribbella sindirgiensis</name>
    <dbReference type="NCBI Taxonomy" id="1124744"/>
    <lineage>
        <taxon>Bacteria</taxon>
        <taxon>Bacillati</taxon>
        <taxon>Actinomycetota</taxon>
        <taxon>Actinomycetes</taxon>
        <taxon>Propionibacteriales</taxon>
        <taxon>Kribbellaceae</taxon>
        <taxon>Kribbella</taxon>
    </lineage>
</organism>
<feature type="domain" description="Enoyl reductase (ER)" evidence="1">
    <location>
        <begin position="10"/>
        <end position="313"/>
    </location>
</feature>
<dbReference type="InterPro" id="IPR013149">
    <property type="entry name" value="ADH-like_C"/>
</dbReference>
<name>A0A4R0I777_9ACTN</name>
<accession>A0A4R0I777</accession>
<proteinExistence type="predicted"/>
<evidence type="ECO:0000259" key="1">
    <source>
        <dbReference type="SMART" id="SM00829"/>
    </source>
</evidence>
<evidence type="ECO:0000313" key="3">
    <source>
        <dbReference type="Proteomes" id="UP000292695"/>
    </source>
</evidence>
<dbReference type="PANTHER" id="PTHR43677:SF4">
    <property type="entry name" value="QUINONE OXIDOREDUCTASE-LIKE PROTEIN 2"/>
    <property type="match status" value="1"/>
</dbReference>
<dbReference type="AlphaFoldDB" id="A0A4R0I777"/>
<dbReference type="SUPFAM" id="SSF50129">
    <property type="entry name" value="GroES-like"/>
    <property type="match status" value="1"/>
</dbReference>
<dbReference type="Proteomes" id="UP000292695">
    <property type="component" value="Unassembled WGS sequence"/>
</dbReference>
<dbReference type="InterPro" id="IPR020843">
    <property type="entry name" value="ER"/>
</dbReference>
<dbReference type="RefSeq" id="WP_131293585.1">
    <property type="nucleotide sequence ID" value="NZ_SJKA01000011.1"/>
</dbReference>
<dbReference type="SUPFAM" id="SSF51735">
    <property type="entry name" value="NAD(P)-binding Rossmann-fold domains"/>
    <property type="match status" value="1"/>
</dbReference>
<dbReference type="PANTHER" id="PTHR43677">
    <property type="entry name" value="SHORT-CHAIN DEHYDROGENASE/REDUCTASE"/>
    <property type="match status" value="1"/>
</dbReference>
<dbReference type="GO" id="GO:0008270">
    <property type="term" value="F:zinc ion binding"/>
    <property type="evidence" value="ECO:0007669"/>
    <property type="project" value="InterPro"/>
</dbReference>
<dbReference type="EMBL" id="SJKA01000011">
    <property type="protein sequence ID" value="TCC28743.1"/>
    <property type="molecule type" value="Genomic_DNA"/>
</dbReference>
<dbReference type="PROSITE" id="PS01162">
    <property type="entry name" value="QOR_ZETA_CRYSTAL"/>
    <property type="match status" value="1"/>
</dbReference>
<dbReference type="SMART" id="SM00829">
    <property type="entry name" value="PKS_ER"/>
    <property type="match status" value="1"/>
</dbReference>
<dbReference type="InterPro" id="IPR051397">
    <property type="entry name" value="Zn-ADH-like_protein"/>
</dbReference>
<dbReference type="Pfam" id="PF08240">
    <property type="entry name" value="ADH_N"/>
    <property type="match status" value="1"/>
</dbReference>
<sequence length="318" mass="33112">MRAIQVTRFGGPEVLVPTELDPPTAGPGQIRVEVSAAGVNFADTHRTDGSYRGGVTLPFIPGVEIVGRTETGRRILSPILETGGGYAEYAVAPAHRAVDVPEEVSDGQALALLIQGLTAWHVLKNSARLSAGESVLVNAAAGGVGSIAVQLAKHLGAGLVIATASTAAKRELALELGADVAVDNNPDGYADRIHQVTDGVDVVLDSTGGPTMLAGLETLANFGRLVNYGNAGREGRPSIDPSALAQRNLSVAGFWLVPAMDLPGGYVEPLTELLALTAAGNLRPLVGAEYPLEDARRFHEDLLARRTTGKLILKPSRT</sequence>
<gene>
    <name evidence="2" type="ORF">E0H50_28375</name>
</gene>
<dbReference type="GO" id="GO:0016491">
    <property type="term" value="F:oxidoreductase activity"/>
    <property type="evidence" value="ECO:0007669"/>
    <property type="project" value="InterPro"/>
</dbReference>
<dbReference type="InterPro" id="IPR002364">
    <property type="entry name" value="Quin_OxRdtase/zeta-crystal_CS"/>
</dbReference>
<dbReference type="InterPro" id="IPR013154">
    <property type="entry name" value="ADH-like_N"/>
</dbReference>
<dbReference type="InterPro" id="IPR036291">
    <property type="entry name" value="NAD(P)-bd_dom_sf"/>
</dbReference>
<reference evidence="2 3" key="1">
    <citation type="submission" date="2019-02" db="EMBL/GenBank/DDBJ databases">
        <title>Kribbella capetownensis sp. nov. and Kribbella speibonae sp. nov., isolated from soil.</title>
        <authorList>
            <person name="Curtis S.M."/>
            <person name="Norton I."/>
            <person name="Everest G.J."/>
            <person name="Meyers P.R."/>
        </authorList>
    </citation>
    <scope>NUCLEOTIDE SEQUENCE [LARGE SCALE GENOMIC DNA]</scope>
    <source>
        <strain evidence="2 3">DSM 27082</strain>
    </source>
</reference>
<evidence type="ECO:0000313" key="2">
    <source>
        <dbReference type="EMBL" id="TCC28743.1"/>
    </source>
</evidence>
<keyword evidence="3" id="KW-1185">Reference proteome</keyword>
<comment type="caution">
    <text evidence="2">The sequence shown here is derived from an EMBL/GenBank/DDBJ whole genome shotgun (WGS) entry which is preliminary data.</text>
</comment>
<dbReference type="Gene3D" id="3.90.180.10">
    <property type="entry name" value="Medium-chain alcohol dehydrogenases, catalytic domain"/>
    <property type="match status" value="1"/>
</dbReference>
<dbReference type="OrthoDB" id="4190732at2"/>
<dbReference type="Pfam" id="PF00107">
    <property type="entry name" value="ADH_zinc_N"/>
    <property type="match status" value="1"/>
</dbReference>
<protein>
    <submittedName>
        <fullName evidence="2">NADPH:quinone oxidoreductase family protein</fullName>
    </submittedName>
</protein>
<dbReference type="InterPro" id="IPR011032">
    <property type="entry name" value="GroES-like_sf"/>
</dbReference>